<keyword evidence="3" id="KW-1185">Reference proteome</keyword>
<organism evidence="2 3">
    <name type="scientific">Eumeta variegata</name>
    <name type="common">Bagworm moth</name>
    <name type="synonym">Eumeta japonica</name>
    <dbReference type="NCBI Taxonomy" id="151549"/>
    <lineage>
        <taxon>Eukaryota</taxon>
        <taxon>Metazoa</taxon>
        <taxon>Ecdysozoa</taxon>
        <taxon>Arthropoda</taxon>
        <taxon>Hexapoda</taxon>
        <taxon>Insecta</taxon>
        <taxon>Pterygota</taxon>
        <taxon>Neoptera</taxon>
        <taxon>Endopterygota</taxon>
        <taxon>Lepidoptera</taxon>
        <taxon>Glossata</taxon>
        <taxon>Ditrysia</taxon>
        <taxon>Tineoidea</taxon>
        <taxon>Psychidae</taxon>
        <taxon>Oiketicinae</taxon>
        <taxon>Eumeta</taxon>
    </lineage>
</organism>
<feature type="region of interest" description="Disordered" evidence="1">
    <location>
        <begin position="17"/>
        <end position="73"/>
    </location>
</feature>
<accession>A0A4C1SZX2</accession>
<reference evidence="2 3" key="1">
    <citation type="journal article" date="2019" name="Commun. Biol.">
        <title>The bagworm genome reveals a unique fibroin gene that provides high tensile strength.</title>
        <authorList>
            <person name="Kono N."/>
            <person name="Nakamura H."/>
            <person name="Ohtoshi R."/>
            <person name="Tomita M."/>
            <person name="Numata K."/>
            <person name="Arakawa K."/>
        </authorList>
    </citation>
    <scope>NUCLEOTIDE SEQUENCE [LARGE SCALE GENOMIC DNA]</scope>
</reference>
<gene>
    <name evidence="2" type="ORF">EVAR_92557_1</name>
</gene>
<evidence type="ECO:0000313" key="2">
    <source>
        <dbReference type="EMBL" id="GBP06561.1"/>
    </source>
</evidence>
<comment type="caution">
    <text evidence="2">The sequence shown here is derived from an EMBL/GenBank/DDBJ whole genome shotgun (WGS) entry which is preliminary data.</text>
</comment>
<dbReference type="EMBL" id="BGZK01000023">
    <property type="protein sequence ID" value="GBP06561.1"/>
    <property type="molecule type" value="Genomic_DNA"/>
</dbReference>
<name>A0A4C1SZX2_EUMVA</name>
<feature type="compositionally biased region" description="Polar residues" evidence="1">
    <location>
        <begin position="39"/>
        <end position="58"/>
    </location>
</feature>
<dbReference type="AlphaFoldDB" id="A0A4C1SZX2"/>
<evidence type="ECO:0000313" key="3">
    <source>
        <dbReference type="Proteomes" id="UP000299102"/>
    </source>
</evidence>
<sequence>MPINKSLLHNLSRSPYAPATVDSAKRPAERRRRIPRCAVNQSARRVSSVTTRVSCNNSRTRREGGDKGPAGYRRRRAETLPTSLLHDINRRCLVECFTVRAHARMSLETTGPDPAESLQVLLHDIHTPAVPRSVRYCVYSPRSSLFVAGCRCYCRPPGLVTE</sequence>
<proteinExistence type="predicted"/>
<evidence type="ECO:0000256" key="1">
    <source>
        <dbReference type="SAM" id="MobiDB-lite"/>
    </source>
</evidence>
<dbReference type="Proteomes" id="UP000299102">
    <property type="component" value="Unassembled WGS sequence"/>
</dbReference>
<protein>
    <submittedName>
        <fullName evidence="2">Uncharacterized protein</fullName>
    </submittedName>
</protein>